<feature type="compositionally biased region" description="Basic and acidic residues" evidence="4">
    <location>
        <begin position="87"/>
        <end position="113"/>
    </location>
</feature>
<dbReference type="Pfam" id="PF04889">
    <property type="entry name" value="Cwf_Cwc_15"/>
    <property type="match status" value="1"/>
</dbReference>
<evidence type="ECO:0000313" key="6">
    <source>
        <dbReference type="EMBL" id="CAI2376794.1"/>
    </source>
</evidence>
<dbReference type="PANTHER" id="PTHR12718">
    <property type="entry name" value="CELL CYCLE CONTROL PROTEIN CWF15"/>
    <property type="match status" value="1"/>
</dbReference>
<evidence type="ECO:0000256" key="3">
    <source>
        <dbReference type="ARBA" id="ARBA00023187"/>
    </source>
</evidence>
<keyword evidence="3" id="KW-0508">mRNA splicing</keyword>
<dbReference type="EMBL" id="CAMPGE010018375">
    <property type="protein sequence ID" value="CAI2376794.1"/>
    <property type="molecule type" value="Genomic_DNA"/>
</dbReference>
<dbReference type="InterPro" id="IPR006973">
    <property type="entry name" value="Cwf_Cwc_15"/>
</dbReference>
<proteinExistence type="inferred from homology"/>
<dbReference type="GO" id="GO:0045292">
    <property type="term" value="P:mRNA cis splicing, via spliceosome"/>
    <property type="evidence" value="ECO:0007669"/>
    <property type="project" value="TreeGrafter"/>
</dbReference>
<dbReference type="Proteomes" id="UP001295684">
    <property type="component" value="Unassembled WGS sequence"/>
</dbReference>
<accession>A0A7S3KQK7</accession>
<dbReference type="EMBL" id="HBIK01029516">
    <property type="protein sequence ID" value="CAE0388871.1"/>
    <property type="molecule type" value="Transcribed_RNA"/>
</dbReference>
<evidence type="ECO:0000256" key="1">
    <source>
        <dbReference type="ARBA" id="ARBA00006644"/>
    </source>
</evidence>
<dbReference type="PANTHER" id="PTHR12718:SF2">
    <property type="entry name" value="SPLICEOSOME-ASSOCIATED PROTEIN CWC15 HOMOLOG"/>
    <property type="match status" value="1"/>
</dbReference>
<organism evidence="5">
    <name type="scientific">Euplotes crassus</name>
    <dbReference type="NCBI Taxonomy" id="5936"/>
    <lineage>
        <taxon>Eukaryota</taxon>
        <taxon>Sar</taxon>
        <taxon>Alveolata</taxon>
        <taxon>Ciliophora</taxon>
        <taxon>Intramacronucleata</taxon>
        <taxon>Spirotrichea</taxon>
        <taxon>Hypotrichia</taxon>
        <taxon>Euplotida</taxon>
        <taxon>Euplotidae</taxon>
        <taxon>Moneuplotes</taxon>
    </lineage>
</organism>
<dbReference type="GO" id="GO:0003723">
    <property type="term" value="F:RNA binding"/>
    <property type="evidence" value="ECO:0007669"/>
    <property type="project" value="TreeGrafter"/>
</dbReference>
<feature type="region of interest" description="Disordered" evidence="4">
    <location>
        <begin position="72"/>
        <end position="204"/>
    </location>
</feature>
<feature type="compositionally biased region" description="Low complexity" evidence="4">
    <location>
        <begin position="134"/>
        <end position="148"/>
    </location>
</feature>
<comment type="similarity">
    <text evidence="1">Belongs to the CWC15 family.</text>
</comment>
<gene>
    <name evidence="5" type="ORF">ECRA1380_LOCUS13843</name>
    <name evidence="6" type="ORF">ECRASSUSDP1_LOCUS18171</name>
</gene>
<dbReference type="AlphaFoldDB" id="A0A7S3KQK7"/>
<feature type="compositionally biased region" description="Basic and acidic residues" evidence="4">
    <location>
        <begin position="157"/>
        <end position="194"/>
    </location>
</feature>
<evidence type="ECO:0000313" key="7">
    <source>
        <dbReference type="Proteomes" id="UP001295684"/>
    </source>
</evidence>
<keyword evidence="2" id="KW-0507">mRNA processing</keyword>
<evidence type="ECO:0000256" key="2">
    <source>
        <dbReference type="ARBA" id="ARBA00022664"/>
    </source>
</evidence>
<evidence type="ECO:0000256" key="4">
    <source>
        <dbReference type="SAM" id="MobiDB-lite"/>
    </source>
</evidence>
<name>A0A7S3KQK7_EUPCR</name>
<evidence type="ECO:0000313" key="5">
    <source>
        <dbReference type="EMBL" id="CAE0388871.1"/>
    </source>
</evidence>
<protein>
    <submittedName>
        <fullName evidence="5">Uncharacterized protein</fullName>
    </submittedName>
</protein>
<dbReference type="OrthoDB" id="30179at2759"/>
<dbReference type="GO" id="GO:0071013">
    <property type="term" value="C:catalytic step 2 spliceosome"/>
    <property type="evidence" value="ECO:0007669"/>
    <property type="project" value="TreeGrafter"/>
</dbReference>
<reference evidence="5" key="1">
    <citation type="submission" date="2021-01" db="EMBL/GenBank/DDBJ databases">
        <authorList>
            <person name="Corre E."/>
            <person name="Pelletier E."/>
            <person name="Niang G."/>
            <person name="Scheremetjew M."/>
            <person name="Finn R."/>
            <person name="Kale V."/>
            <person name="Holt S."/>
            <person name="Cochrane G."/>
            <person name="Meng A."/>
            <person name="Brown T."/>
            <person name="Cohen L."/>
        </authorList>
    </citation>
    <scope>NUCLEOTIDE SEQUENCE</scope>
    <source>
        <strain evidence="5">CT5</strain>
    </source>
</reference>
<reference evidence="6" key="2">
    <citation type="submission" date="2023-07" db="EMBL/GenBank/DDBJ databases">
        <authorList>
            <consortium name="AG Swart"/>
            <person name="Singh M."/>
            <person name="Singh A."/>
            <person name="Seah K."/>
            <person name="Emmerich C."/>
        </authorList>
    </citation>
    <scope>NUCLEOTIDE SEQUENCE</scope>
    <source>
        <strain evidence="6">DP1</strain>
    </source>
</reference>
<sequence>MTTAHKPTWHSAKGGSNQGGNVMITPTRQYSAKDLPGHLELKTRAKEQGIDHDLNDIDQFKKELLQREKKYFEKKGDTGEVPQSLDDGFKMPKKREIKDLSKKADDLNSRNKEYEDELNEKGTPFPQDADYQSESDSGSSSDSESNSASEDDEEEAALLKEYIKIKKEKEEAEKKKLEEKAKAKEEEENKELMHENPLFNKEADENEGVYTLQRKWYDETVFKNQARIQKKEKKRFINDTVRSDFHRNFMNRFIQ</sequence>
<keyword evidence="7" id="KW-1185">Reference proteome</keyword>
<feature type="region of interest" description="Disordered" evidence="4">
    <location>
        <begin position="1"/>
        <end position="24"/>
    </location>
</feature>